<keyword evidence="2" id="KW-1185">Reference proteome</keyword>
<protein>
    <submittedName>
        <fullName evidence="1">Uncharacterized protein</fullName>
    </submittedName>
</protein>
<reference evidence="2" key="1">
    <citation type="journal article" date="2023" name="Nat. Plants">
        <title>Single-cell RNA sequencing provides a high-resolution roadmap for understanding the multicellular compartmentation of specialized metabolism.</title>
        <authorList>
            <person name="Sun S."/>
            <person name="Shen X."/>
            <person name="Li Y."/>
            <person name="Li Y."/>
            <person name="Wang S."/>
            <person name="Li R."/>
            <person name="Zhang H."/>
            <person name="Shen G."/>
            <person name="Guo B."/>
            <person name="Wei J."/>
            <person name="Xu J."/>
            <person name="St-Pierre B."/>
            <person name="Chen S."/>
            <person name="Sun C."/>
        </authorList>
    </citation>
    <scope>NUCLEOTIDE SEQUENCE [LARGE SCALE GENOMIC DNA]</scope>
</reference>
<proteinExistence type="predicted"/>
<gene>
    <name evidence="1" type="ORF">M9H77_29524</name>
</gene>
<dbReference type="EMBL" id="CM044707">
    <property type="protein sequence ID" value="KAI5652337.1"/>
    <property type="molecule type" value="Genomic_DNA"/>
</dbReference>
<dbReference type="Proteomes" id="UP001060085">
    <property type="component" value="Linkage Group LG07"/>
</dbReference>
<evidence type="ECO:0000313" key="2">
    <source>
        <dbReference type="Proteomes" id="UP001060085"/>
    </source>
</evidence>
<evidence type="ECO:0000313" key="1">
    <source>
        <dbReference type="EMBL" id="KAI5652337.1"/>
    </source>
</evidence>
<accession>A0ACB9ZXA0</accession>
<comment type="caution">
    <text evidence="1">The sequence shown here is derived from an EMBL/GenBank/DDBJ whole genome shotgun (WGS) entry which is preliminary data.</text>
</comment>
<sequence length="201" mass="22881">MTLKWGRKEQHHGESQEIPITDEQMKDVPIDISDDLANRSEREIAHISVEILSSTPNQLREISSAGEIRRHLMKSTINSCVNKEEFTSYQRAKAFSSNKPFFISFMHGSYVSDPFTLTISLGFVKANLTHTGRYCKLNLNVGGKQQREVKCRLYKGSANIMRDGWKKFVNENSLKLGDVCVFELESYGSNTFNVTIHLADE</sequence>
<organism evidence="1 2">
    <name type="scientific">Catharanthus roseus</name>
    <name type="common">Madagascar periwinkle</name>
    <name type="synonym">Vinca rosea</name>
    <dbReference type="NCBI Taxonomy" id="4058"/>
    <lineage>
        <taxon>Eukaryota</taxon>
        <taxon>Viridiplantae</taxon>
        <taxon>Streptophyta</taxon>
        <taxon>Embryophyta</taxon>
        <taxon>Tracheophyta</taxon>
        <taxon>Spermatophyta</taxon>
        <taxon>Magnoliopsida</taxon>
        <taxon>eudicotyledons</taxon>
        <taxon>Gunneridae</taxon>
        <taxon>Pentapetalae</taxon>
        <taxon>asterids</taxon>
        <taxon>lamiids</taxon>
        <taxon>Gentianales</taxon>
        <taxon>Apocynaceae</taxon>
        <taxon>Rauvolfioideae</taxon>
        <taxon>Vinceae</taxon>
        <taxon>Catharanthinae</taxon>
        <taxon>Catharanthus</taxon>
    </lineage>
</organism>
<name>A0ACB9ZXA0_CATRO</name>